<dbReference type="InterPro" id="IPR050109">
    <property type="entry name" value="HTH-type_TetR-like_transc_reg"/>
</dbReference>
<dbReference type="Pfam" id="PF00440">
    <property type="entry name" value="TetR_N"/>
    <property type="match status" value="1"/>
</dbReference>
<dbReference type="GO" id="GO:0003700">
    <property type="term" value="F:DNA-binding transcription factor activity"/>
    <property type="evidence" value="ECO:0007669"/>
    <property type="project" value="TreeGrafter"/>
</dbReference>
<dbReference type="GO" id="GO:0000976">
    <property type="term" value="F:transcription cis-regulatory region binding"/>
    <property type="evidence" value="ECO:0007669"/>
    <property type="project" value="TreeGrafter"/>
</dbReference>
<dbReference type="Proteomes" id="UP000248311">
    <property type="component" value="Unassembled WGS sequence"/>
</dbReference>
<dbReference type="AlphaFoldDB" id="A0A318SNC0"/>
<organism evidence="4 5">
    <name type="scientific">Pseudoroseicyclus aestuarii</name>
    <dbReference type="NCBI Taxonomy" id="1795041"/>
    <lineage>
        <taxon>Bacteria</taxon>
        <taxon>Pseudomonadati</taxon>
        <taxon>Pseudomonadota</taxon>
        <taxon>Alphaproteobacteria</taxon>
        <taxon>Rhodobacterales</taxon>
        <taxon>Paracoccaceae</taxon>
        <taxon>Pseudoroseicyclus</taxon>
    </lineage>
</organism>
<evidence type="ECO:0000256" key="1">
    <source>
        <dbReference type="ARBA" id="ARBA00023125"/>
    </source>
</evidence>
<evidence type="ECO:0000259" key="3">
    <source>
        <dbReference type="PROSITE" id="PS50977"/>
    </source>
</evidence>
<dbReference type="SUPFAM" id="SSF46689">
    <property type="entry name" value="Homeodomain-like"/>
    <property type="match status" value="1"/>
</dbReference>
<reference evidence="4 5" key="1">
    <citation type="submission" date="2018-06" db="EMBL/GenBank/DDBJ databases">
        <title>Genomic Encyclopedia of Type Strains, Phase III (KMG-III): the genomes of soil and plant-associated and newly described type strains.</title>
        <authorList>
            <person name="Whitman W."/>
        </authorList>
    </citation>
    <scope>NUCLEOTIDE SEQUENCE [LARGE SCALE GENOMIC DNA]</scope>
    <source>
        <strain evidence="4 5">CECT 9025</strain>
    </source>
</reference>
<proteinExistence type="predicted"/>
<dbReference type="InterPro" id="IPR009057">
    <property type="entry name" value="Homeodomain-like_sf"/>
</dbReference>
<dbReference type="PRINTS" id="PR00455">
    <property type="entry name" value="HTHTETR"/>
</dbReference>
<feature type="DNA-binding region" description="H-T-H motif" evidence="2">
    <location>
        <begin position="45"/>
        <end position="64"/>
    </location>
</feature>
<keyword evidence="1 2" id="KW-0238">DNA-binding</keyword>
<dbReference type="PANTHER" id="PTHR30055">
    <property type="entry name" value="HTH-TYPE TRANSCRIPTIONAL REGULATOR RUTR"/>
    <property type="match status" value="1"/>
</dbReference>
<comment type="caution">
    <text evidence="4">The sequence shown here is derived from an EMBL/GenBank/DDBJ whole genome shotgun (WGS) entry which is preliminary data.</text>
</comment>
<evidence type="ECO:0000313" key="5">
    <source>
        <dbReference type="Proteomes" id="UP000248311"/>
    </source>
</evidence>
<dbReference type="InterPro" id="IPR039536">
    <property type="entry name" value="TetR_C_Proteobacteria"/>
</dbReference>
<dbReference type="Pfam" id="PF14246">
    <property type="entry name" value="TetR_C_7"/>
    <property type="match status" value="1"/>
</dbReference>
<dbReference type="Gene3D" id="1.10.357.10">
    <property type="entry name" value="Tetracycline Repressor, domain 2"/>
    <property type="match status" value="1"/>
</dbReference>
<dbReference type="PROSITE" id="PS50977">
    <property type="entry name" value="HTH_TETR_2"/>
    <property type="match status" value="1"/>
</dbReference>
<accession>A0A318SNC0</accession>
<keyword evidence="5" id="KW-1185">Reference proteome</keyword>
<feature type="domain" description="HTH tetR-type" evidence="3">
    <location>
        <begin position="22"/>
        <end position="82"/>
    </location>
</feature>
<protein>
    <submittedName>
        <fullName evidence="4">TetR family transcriptional regulator</fullName>
    </submittedName>
</protein>
<dbReference type="EMBL" id="QJTE01000006">
    <property type="protein sequence ID" value="PYE81362.1"/>
    <property type="molecule type" value="Genomic_DNA"/>
</dbReference>
<evidence type="ECO:0000313" key="4">
    <source>
        <dbReference type="EMBL" id="PYE81362.1"/>
    </source>
</evidence>
<evidence type="ECO:0000256" key="2">
    <source>
        <dbReference type="PROSITE-ProRule" id="PRU00335"/>
    </source>
</evidence>
<dbReference type="InterPro" id="IPR001647">
    <property type="entry name" value="HTH_TetR"/>
</dbReference>
<sequence>MVMPPPTSPVPRVGRPRRDEAGAVNARILAAATDLFLERGLAATSCEAVAARARVGKASLYARYAGKEALFEAVVQHALEGRSFRWQGPETRDAPPAERLALAGRAVLSQALQPVPLELMRLFMAEARRFPALIAQVERISRGRVLEVVSRALVPETPDPQVRARADAVADRFLDLTFAPIIVDALMGREGQTAAEAVDRRIVTALEVLGHEVLTDPPGA</sequence>
<name>A0A318SNC0_9RHOB</name>
<gene>
    <name evidence="4" type="ORF">DFP88_10640</name>
</gene>
<dbReference type="PANTHER" id="PTHR30055:SF146">
    <property type="entry name" value="HTH-TYPE TRANSCRIPTIONAL DUAL REGULATOR CECR"/>
    <property type="match status" value="1"/>
</dbReference>